<dbReference type="EMBL" id="JACRUL010000092">
    <property type="protein sequence ID" value="MBC5846243.1"/>
    <property type="molecule type" value="Genomic_DNA"/>
</dbReference>
<dbReference type="AlphaFoldDB" id="A0A923N1I7"/>
<proteinExistence type="predicted"/>
<accession>A0A923N1I7</accession>
<evidence type="ECO:0000313" key="1">
    <source>
        <dbReference type="EMBL" id="MBC5846243.1"/>
    </source>
</evidence>
<dbReference type="PANTHER" id="PTHR17985">
    <property type="entry name" value="SER/THR-RICH PROTEIN T10 IN DGCR REGION"/>
    <property type="match status" value="1"/>
</dbReference>
<comment type="caution">
    <text evidence="1">The sequence shown here is derived from an EMBL/GenBank/DDBJ whole genome shotgun (WGS) entry which is preliminary data.</text>
</comment>
<evidence type="ECO:0000313" key="2">
    <source>
        <dbReference type="Proteomes" id="UP000641454"/>
    </source>
</evidence>
<organism evidence="1 2">
    <name type="scientific">Flavobacterium muglaense</name>
    <dbReference type="NCBI Taxonomy" id="2764716"/>
    <lineage>
        <taxon>Bacteria</taxon>
        <taxon>Pseudomonadati</taxon>
        <taxon>Bacteroidota</taxon>
        <taxon>Flavobacteriia</taxon>
        <taxon>Flavobacteriales</taxon>
        <taxon>Flavobacteriaceae</taxon>
        <taxon>Flavobacterium</taxon>
    </lineage>
</organism>
<keyword evidence="2" id="KW-1185">Reference proteome</keyword>
<dbReference type="PANTHER" id="PTHR17985:SF8">
    <property type="entry name" value="TRANSPORT AND GOLGI ORGANIZATION PROTEIN 2 HOMOLOG"/>
    <property type="match status" value="1"/>
</dbReference>
<reference evidence="1 2" key="1">
    <citation type="submission" date="2020-08" db="EMBL/GenBank/DDBJ databases">
        <title>Description of novel Flavobacterium F-392 isolate.</title>
        <authorList>
            <person name="Saticioglu I.B."/>
            <person name="Duman M."/>
            <person name="Altun S."/>
        </authorList>
    </citation>
    <scope>NUCLEOTIDE SEQUENCE [LARGE SCALE GENOMIC DNA]</scope>
    <source>
        <strain evidence="1 2">F-392</strain>
    </source>
</reference>
<dbReference type="RefSeq" id="WP_187021716.1">
    <property type="nucleotide sequence ID" value="NZ_JACRUK010000091.1"/>
</dbReference>
<dbReference type="InterPro" id="IPR008551">
    <property type="entry name" value="TANGO2"/>
</dbReference>
<protein>
    <submittedName>
        <fullName evidence="1">NRDE family protein</fullName>
    </submittedName>
</protein>
<dbReference type="Proteomes" id="UP000641454">
    <property type="component" value="Unassembled WGS sequence"/>
</dbReference>
<name>A0A923N1I7_9FLAO</name>
<gene>
    <name evidence="1" type="ORF">H8R25_17655</name>
</gene>
<dbReference type="Pfam" id="PF05742">
    <property type="entry name" value="TANGO2"/>
    <property type="match status" value="1"/>
</dbReference>
<sequence length="237" mass="27296">MCTVSFYHDNSKVIITSNRDEHINRSSAISPKKISYGAKTLYYPKDPQAGGTWFAVNSIGFVFVLLNGAEAKHIPNPPYRKSRGLVLLDIINSNNFLEEWNIINLSNIEPFTVIAFVDHQLFQIRWNEIEKSLIQLDSNRAYIWSSTTLYSEAVISIRESWFSEFLNQNKENICSDDFISFHTNTQKNDTQNGLVMNRKNSMLTKNITQCEITKDNFTLTHFDLISKEKTVISEILI</sequence>